<evidence type="ECO:0000313" key="2">
    <source>
        <dbReference type="EMBL" id="KAK0669555.1"/>
    </source>
</evidence>
<feature type="transmembrane region" description="Helical" evidence="1">
    <location>
        <begin position="35"/>
        <end position="54"/>
    </location>
</feature>
<dbReference type="EMBL" id="JAULSY010000041">
    <property type="protein sequence ID" value="KAK0669555.1"/>
    <property type="molecule type" value="Genomic_DNA"/>
</dbReference>
<dbReference type="Proteomes" id="UP001174997">
    <property type="component" value="Unassembled WGS sequence"/>
</dbReference>
<evidence type="ECO:0000256" key="1">
    <source>
        <dbReference type="SAM" id="Phobius"/>
    </source>
</evidence>
<name>A0AA40DC20_9PEZI</name>
<keyword evidence="1" id="KW-1133">Transmembrane helix</keyword>
<organism evidence="2 3">
    <name type="scientific">Cercophora samala</name>
    <dbReference type="NCBI Taxonomy" id="330535"/>
    <lineage>
        <taxon>Eukaryota</taxon>
        <taxon>Fungi</taxon>
        <taxon>Dikarya</taxon>
        <taxon>Ascomycota</taxon>
        <taxon>Pezizomycotina</taxon>
        <taxon>Sordariomycetes</taxon>
        <taxon>Sordariomycetidae</taxon>
        <taxon>Sordariales</taxon>
        <taxon>Lasiosphaeriaceae</taxon>
        <taxon>Cercophora</taxon>
    </lineage>
</organism>
<proteinExistence type="predicted"/>
<gene>
    <name evidence="2" type="ORF">QBC41DRAFT_319558</name>
</gene>
<protein>
    <submittedName>
        <fullName evidence="2">Uncharacterized protein</fullName>
    </submittedName>
</protein>
<keyword evidence="1" id="KW-0472">Membrane</keyword>
<keyword evidence="1" id="KW-0812">Transmembrane</keyword>
<reference evidence="2" key="1">
    <citation type="submission" date="2023-06" db="EMBL/GenBank/DDBJ databases">
        <title>Genome-scale phylogeny and comparative genomics of the fungal order Sordariales.</title>
        <authorList>
            <consortium name="Lawrence Berkeley National Laboratory"/>
            <person name="Hensen N."/>
            <person name="Bonometti L."/>
            <person name="Westerberg I."/>
            <person name="Brannstrom I.O."/>
            <person name="Guillou S."/>
            <person name="Cros-Aarteil S."/>
            <person name="Calhoun S."/>
            <person name="Haridas S."/>
            <person name="Kuo A."/>
            <person name="Mondo S."/>
            <person name="Pangilinan J."/>
            <person name="Riley R."/>
            <person name="Labutti K."/>
            <person name="Andreopoulos B."/>
            <person name="Lipzen A."/>
            <person name="Chen C."/>
            <person name="Yanf M."/>
            <person name="Daum C."/>
            <person name="Ng V."/>
            <person name="Clum A."/>
            <person name="Steindorff A."/>
            <person name="Ohm R."/>
            <person name="Martin F."/>
            <person name="Silar P."/>
            <person name="Natvig D."/>
            <person name="Lalanne C."/>
            <person name="Gautier V."/>
            <person name="Ament-Velasquez S.L."/>
            <person name="Kruys A."/>
            <person name="Hutchinson M.I."/>
            <person name="Powell A.J."/>
            <person name="Barry K."/>
            <person name="Miller A.N."/>
            <person name="Grigoriev I.V."/>
            <person name="Debuchy R."/>
            <person name="Gladieux P."/>
            <person name="Thoren M.H."/>
            <person name="Johannesson H."/>
        </authorList>
    </citation>
    <scope>NUCLEOTIDE SEQUENCE</scope>
    <source>
        <strain evidence="2">CBS 307.81</strain>
    </source>
</reference>
<evidence type="ECO:0000313" key="3">
    <source>
        <dbReference type="Proteomes" id="UP001174997"/>
    </source>
</evidence>
<keyword evidence="3" id="KW-1185">Reference proteome</keyword>
<comment type="caution">
    <text evidence="2">The sequence shown here is derived from an EMBL/GenBank/DDBJ whole genome shotgun (WGS) entry which is preliminary data.</text>
</comment>
<accession>A0AA40DC20</accession>
<feature type="transmembrane region" description="Helical" evidence="1">
    <location>
        <begin position="6"/>
        <end position="28"/>
    </location>
</feature>
<sequence>MELGIALSHVGMTCMVLWDMNCLFVSVYRVLPSCALFYFLLLISQCWGLVFINGEIQAGEICMYASSLNKCLVWLVQKQAFFNIKCTLEVLYRREQVIQVLMCRRIDVWFRMP</sequence>
<dbReference type="AlphaFoldDB" id="A0AA40DC20"/>